<protein>
    <submittedName>
        <fullName evidence="1">Uncharacterized protein</fullName>
    </submittedName>
</protein>
<comment type="caution">
    <text evidence="1">The sequence shown here is derived from an EMBL/GenBank/DDBJ whole genome shotgun (WGS) entry which is preliminary data.</text>
</comment>
<organism evidence="1 2">
    <name type="scientific">Parabacteroides segnis</name>
    <dbReference type="NCBI Taxonomy" id="2763058"/>
    <lineage>
        <taxon>Bacteria</taxon>
        <taxon>Pseudomonadati</taxon>
        <taxon>Bacteroidota</taxon>
        <taxon>Bacteroidia</taxon>
        <taxon>Bacteroidales</taxon>
        <taxon>Tannerellaceae</taxon>
        <taxon>Parabacteroides</taxon>
    </lineage>
</organism>
<gene>
    <name evidence="1" type="ORF">H8S77_19010</name>
</gene>
<keyword evidence="2" id="KW-1185">Reference proteome</keyword>
<name>A0ABR7E5B9_9BACT</name>
<dbReference type="EMBL" id="JACOOI010000024">
    <property type="protein sequence ID" value="MBC5644972.1"/>
    <property type="molecule type" value="Genomic_DNA"/>
</dbReference>
<proteinExistence type="predicted"/>
<dbReference type="RefSeq" id="WP_186960735.1">
    <property type="nucleotide sequence ID" value="NZ_JACOOI010000024.1"/>
</dbReference>
<evidence type="ECO:0000313" key="2">
    <source>
        <dbReference type="Proteomes" id="UP000644010"/>
    </source>
</evidence>
<accession>A0ABR7E5B9</accession>
<dbReference type="Proteomes" id="UP000644010">
    <property type="component" value="Unassembled WGS sequence"/>
</dbReference>
<sequence length="48" mass="5873">MTIFLAGNMWGEVILSYKRGYIRVDDRLPKQEWRLRHDFKTGNFDERI</sequence>
<evidence type="ECO:0000313" key="1">
    <source>
        <dbReference type="EMBL" id="MBC5644972.1"/>
    </source>
</evidence>
<reference evidence="1 2" key="1">
    <citation type="submission" date="2020-08" db="EMBL/GenBank/DDBJ databases">
        <title>Genome public.</title>
        <authorList>
            <person name="Liu C."/>
            <person name="Sun Q."/>
        </authorList>
    </citation>
    <scope>NUCLEOTIDE SEQUENCE [LARGE SCALE GENOMIC DNA]</scope>
    <source>
        <strain evidence="1 2">BX2</strain>
    </source>
</reference>